<protein>
    <submittedName>
        <fullName evidence="2">Serine hydrolase</fullName>
    </submittedName>
</protein>
<dbReference type="Proteomes" id="UP000823858">
    <property type="component" value="Unassembled WGS sequence"/>
</dbReference>
<sequence length="285" mass="30537">MSADGITGVLAEVDEWPVGTVGAAVVTTDVDGPVLHGDADRLFALASVSKLITCYSVLIAVEEGAFDLDDTVDDIAAEYGTTVDAPQDVTVRELLSHASGVGMHSRAQEKPARSRRIYSSAGFDILADLVSSTGIPFFTYVREGLCEPLGIDVHLSGSAGHGFGARLGDLAVLAAEFLSPTLISEELWDEALTPQFPELDGVVPGYGSQRPCPWGLGMELHGEKSPHWLPDSMPAEVAGHFGQAGTFLWFHRPTGRAAVVLANRPFGDWAKQRWDGFNDRLWSAF</sequence>
<evidence type="ECO:0000313" key="2">
    <source>
        <dbReference type="EMBL" id="HJC86180.1"/>
    </source>
</evidence>
<dbReference type="EMBL" id="DWVP01000024">
    <property type="protein sequence ID" value="HJC86180.1"/>
    <property type="molecule type" value="Genomic_DNA"/>
</dbReference>
<evidence type="ECO:0000313" key="3">
    <source>
        <dbReference type="Proteomes" id="UP000823858"/>
    </source>
</evidence>
<dbReference type="InterPro" id="IPR050789">
    <property type="entry name" value="Diverse_Enzym_Activities"/>
</dbReference>
<dbReference type="PANTHER" id="PTHR43283">
    <property type="entry name" value="BETA-LACTAMASE-RELATED"/>
    <property type="match status" value="1"/>
</dbReference>
<dbReference type="Gene3D" id="3.40.710.10">
    <property type="entry name" value="DD-peptidase/beta-lactamase superfamily"/>
    <property type="match status" value="1"/>
</dbReference>
<evidence type="ECO:0000259" key="1">
    <source>
        <dbReference type="Pfam" id="PF00144"/>
    </source>
</evidence>
<reference evidence="2" key="2">
    <citation type="submission" date="2021-04" db="EMBL/GenBank/DDBJ databases">
        <authorList>
            <person name="Gilroy R."/>
        </authorList>
    </citation>
    <scope>NUCLEOTIDE SEQUENCE</scope>
    <source>
        <strain evidence="2">ChiHjej13B12-4958</strain>
    </source>
</reference>
<reference evidence="2" key="1">
    <citation type="journal article" date="2021" name="PeerJ">
        <title>Extensive microbial diversity within the chicken gut microbiome revealed by metagenomics and culture.</title>
        <authorList>
            <person name="Gilroy R."/>
            <person name="Ravi A."/>
            <person name="Getino M."/>
            <person name="Pursley I."/>
            <person name="Horton D.L."/>
            <person name="Alikhan N.F."/>
            <person name="Baker D."/>
            <person name="Gharbi K."/>
            <person name="Hall N."/>
            <person name="Watson M."/>
            <person name="Adriaenssens E.M."/>
            <person name="Foster-Nyarko E."/>
            <person name="Jarju S."/>
            <person name="Secka A."/>
            <person name="Antonio M."/>
            <person name="Oren A."/>
            <person name="Chaudhuri R.R."/>
            <person name="La Ragione R."/>
            <person name="Hildebrand F."/>
            <person name="Pallen M.J."/>
        </authorList>
    </citation>
    <scope>NUCLEOTIDE SEQUENCE</scope>
    <source>
        <strain evidence="2">ChiHjej13B12-4958</strain>
    </source>
</reference>
<feature type="domain" description="Beta-lactamase-related" evidence="1">
    <location>
        <begin position="22"/>
        <end position="151"/>
    </location>
</feature>
<dbReference type="PANTHER" id="PTHR43283:SF15">
    <property type="entry name" value="CONSERVED PROTEIN"/>
    <property type="match status" value="1"/>
</dbReference>
<name>A0A9D2QEL9_9CORY</name>
<dbReference type="GO" id="GO:0016787">
    <property type="term" value="F:hydrolase activity"/>
    <property type="evidence" value="ECO:0007669"/>
    <property type="project" value="UniProtKB-KW"/>
</dbReference>
<comment type="caution">
    <text evidence="2">The sequence shown here is derived from an EMBL/GenBank/DDBJ whole genome shotgun (WGS) entry which is preliminary data.</text>
</comment>
<accession>A0A9D2QEL9</accession>
<dbReference type="Pfam" id="PF00144">
    <property type="entry name" value="Beta-lactamase"/>
    <property type="match status" value="1"/>
</dbReference>
<keyword evidence="2" id="KW-0378">Hydrolase</keyword>
<proteinExistence type="predicted"/>
<dbReference type="InterPro" id="IPR012338">
    <property type="entry name" value="Beta-lactam/transpept-like"/>
</dbReference>
<dbReference type="InterPro" id="IPR001466">
    <property type="entry name" value="Beta-lactam-related"/>
</dbReference>
<organism evidence="2 3">
    <name type="scientific">Candidatus Corynebacterium faecigallinarum</name>
    <dbReference type="NCBI Taxonomy" id="2838528"/>
    <lineage>
        <taxon>Bacteria</taxon>
        <taxon>Bacillati</taxon>
        <taxon>Actinomycetota</taxon>
        <taxon>Actinomycetes</taxon>
        <taxon>Mycobacteriales</taxon>
        <taxon>Corynebacteriaceae</taxon>
        <taxon>Corynebacterium</taxon>
    </lineage>
</organism>
<gene>
    <name evidence="2" type="ORF">H9751_11725</name>
</gene>
<dbReference type="SUPFAM" id="SSF56601">
    <property type="entry name" value="beta-lactamase/transpeptidase-like"/>
    <property type="match status" value="1"/>
</dbReference>
<dbReference type="AlphaFoldDB" id="A0A9D2QEL9"/>